<organism evidence="1 2">
    <name type="scientific">Funneliformis geosporum</name>
    <dbReference type="NCBI Taxonomy" id="1117311"/>
    <lineage>
        <taxon>Eukaryota</taxon>
        <taxon>Fungi</taxon>
        <taxon>Fungi incertae sedis</taxon>
        <taxon>Mucoromycota</taxon>
        <taxon>Glomeromycotina</taxon>
        <taxon>Glomeromycetes</taxon>
        <taxon>Glomerales</taxon>
        <taxon>Glomeraceae</taxon>
        <taxon>Funneliformis</taxon>
    </lineage>
</organism>
<dbReference type="AlphaFoldDB" id="A0A9W4T6S2"/>
<name>A0A9W4T6S2_9GLOM</name>
<comment type="caution">
    <text evidence="1">The sequence shown here is derived from an EMBL/GenBank/DDBJ whole genome shotgun (WGS) entry which is preliminary data.</text>
</comment>
<sequence length="65" mass="7659">LASLTKNLGDNYPIITEYFKKQGYSSEQFSLAYRKGIFPYEYIDSHDRFKEIELPLIHEFHSVLG</sequence>
<keyword evidence="2" id="KW-1185">Reference proteome</keyword>
<feature type="non-terminal residue" evidence="1">
    <location>
        <position position="65"/>
    </location>
</feature>
<dbReference type="EMBL" id="CAMKVN010011421">
    <property type="protein sequence ID" value="CAI2194784.1"/>
    <property type="molecule type" value="Genomic_DNA"/>
</dbReference>
<evidence type="ECO:0000313" key="1">
    <source>
        <dbReference type="EMBL" id="CAI2194784.1"/>
    </source>
</evidence>
<dbReference type="Proteomes" id="UP001153678">
    <property type="component" value="Unassembled WGS sequence"/>
</dbReference>
<dbReference type="OrthoDB" id="2421167at2759"/>
<accession>A0A9W4T6S2</accession>
<protein>
    <submittedName>
        <fullName evidence="1">14971_t:CDS:1</fullName>
    </submittedName>
</protein>
<feature type="non-terminal residue" evidence="1">
    <location>
        <position position="1"/>
    </location>
</feature>
<reference evidence="1" key="1">
    <citation type="submission" date="2022-08" db="EMBL/GenBank/DDBJ databases">
        <authorList>
            <person name="Kallberg Y."/>
            <person name="Tangrot J."/>
            <person name="Rosling A."/>
        </authorList>
    </citation>
    <scope>NUCLEOTIDE SEQUENCE</scope>
    <source>
        <strain evidence="1">Wild A</strain>
    </source>
</reference>
<proteinExistence type="predicted"/>
<evidence type="ECO:0000313" key="2">
    <source>
        <dbReference type="Proteomes" id="UP001153678"/>
    </source>
</evidence>
<gene>
    <name evidence="1" type="ORF">FWILDA_LOCUS16749</name>
</gene>